<evidence type="ECO:0000313" key="2">
    <source>
        <dbReference type="EMBL" id="QRR02068.1"/>
    </source>
</evidence>
<reference evidence="2 3" key="1">
    <citation type="submission" date="2020-06" db="EMBL/GenBank/DDBJ databases">
        <title>Dyadobacter sandarakinus sp. nov., isolated from the soil of the Arctic Yellow River Station.</title>
        <authorList>
            <person name="Zhang Y."/>
            <person name="Peng F."/>
        </authorList>
    </citation>
    <scope>NUCLEOTIDE SEQUENCE [LARGE SCALE GENOMIC DNA]</scope>
    <source>
        <strain evidence="2 3">Q3-56</strain>
    </source>
</reference>
<proteinExistence type="predicted"/>
<dbReference type="InterPro" id="IPR024775">
    <property type="entry name" value="DinB-like"/>
</dbReference>
<dbReference type="Proteomes" id="UP000612680">
    <property type="component" value="Chromosome"/>
</dbReference>
<dbReference type="SUPFAM" id="SSF109854">
    <property type="entry name" value="DinB/YfiT-like putative metalloenzymes"/>
    <property type="match status" value="1"/>
</dbReference>
<dbReference type="EMBL" id="CP056775">
    <property type="protein sequence ID" value="QRR02068.1"/>
    <property type="molecule type" value="Genomic_DNA"/>
</dbReference>
<dbReference type="InterPro" id="IPR034660">
    <property type="entry name" value="DinB/YfiT-like"/>
</dbReference>
<organism evidence="2 3">
    <name type="scientific">Dyadobacter sandarakinus</name>
    <dbReference type="NCBI Taxonomy" id="2747268"/>
    <lineage>
        <taxon>Bacteria</taxon>
        <taxon>Pseudomonadati</taxon>
        <taxon>Bacteroidota</taxon>
        <taxon>Cytophagia</taxon>
        <taxon>Cytophagales</taxon>
        <taxon>Spirosomataceae</taxon>
        <taxon>Dyadobacter</taxon>
    </lineage>
</organism>
<gene>
    <name evidence="2" type="ORF">HWI92_14705</name>
</gene>
<sequence>MTDPRFPIGPLALQEQYSRDEVAALIDIIADAPAHYRTLVQDLDNEDLARTYREGAWTVRQLVHHVADLQFVHYFRIKKAVTEPDYKEPTLVDMNAWAHAADSLAAPVEDSLRIFEGVHSRYAFFARTLTDEQLAISYFHGLRKIWITQAQALAMSAWHVQHHLAHIKIALGLPV</sequence>
<evidence type="ECO:0000259" key="1">
    <source>
        <dbReference type="Pfam" id="PF12867"/>
    </source>
</evidence>
<accession>A0ABX7I8N1</accession>
<dbReference type="Gene3D" id="1.20.120.450">
    <property type="entry name" value="dinb family like domain"/>
    <property type="match status" value="1"/>
</dbReference>
<dbReference type="RefSeq" id="WP_204656492.1">
    <property type="nucleotide sequence ID" value="NZ_CP056775.1"/>
</dbReference>
<name>A0ABX7I8N1_9BACT</name>
<keyword evidence="3" id="KW-1185">Reference proteome</keyword>
<dbReference type="Pfam" id="PF12867">
    <property type="entry name" value="DinB_2"/>
    <property type="match status" value="1"/>
</dbReference>
<evidence type="ECO:0000313" key="3">
    <source>
        <dbReference type="Proteomes" id="UP000612680"/>
    </source>
</evidence>
<feature type="domain" description="DinB-like" evidence="1">
    <location>
        <begin position="32"/>
        <end position="167"/>
    </location>
</feature>
<protein>
    <submittedName>
        <fullName evidence="2">DinB family protein</fullName>
    </submittedName>
</protein>